<sequence>MAATRERNLLHPPSLKHRKLSPARAIINLINRIVNRATPHEFVIYITGPTKQNPEKNRNGSLSPNLHCGVTISLASSSSTCKQKITRSAPLETNLESSPPSSSIIVVVVEA</sequence>
<proteinExistence type="predicted"/>
<gene>
    <name evidence="1" type="ORF">V8G54_013900</name>
</gene>
<organism evidence="1 2">
    <name type="scientific">Vigna mungo</name>
    <name type="common">Black gram</name>
    <name type="synonym">Phaseolus mungo</name>
    <dbReference type="NCBI Taxonomy" id="3915"/>
    <lineage>
        <taxon>Eukaryota</taxon>
        <taxon>Viridiplantae</taxon>
        <taxon>Streptophyta</taxon>
        <taxon>Embryophyta</taxon>
        <taxon>Tracheophyta</taxon>
        <taxon>Spermatophyta</taxon>
        <taxon>Magnoliopsida</taxon>
        <taxon>eudicotyledons</taxon>
        <taxon>Gunneridae</taxon>
        <taxon>Pentapetalae</taxon>
        <taxon>rosids</taxon>
        <taxon>fabids</taxon>
        <taxon>Fabales</taxon>
        <taxon>Fabaceae</taxon>
        <taxon>Papilionoideae</taxon>
        <taxon>50 kb inversion clade</taxon>
        <taxon>NPAAA clade</taxon>
        <taxon>indigoferoid/millettioid clade</taxon>
        <taxon>Phaseoleae</taxon>
        <taxon>Vigna</taxon>
    </lineage>
</organism>
<evidence type="ECO:0000313" key="1">
    <source>
        <dbReference type="EMBL" id="WVZ09370.1"/>
    </source>
</evidence>
<protein>
    <submittedName>
        <fullName evidence="1">Uncharacterized protein</fullName>
    </submittedName>
</protein>
<keyword evidence="2" id="KW-1185">Reference proteome</keyword>
<dbReference type="AlphaFoldDB" id="A0AAQ3NI38"/>
<name>A0AAQ3NI38_VIGMU</name>
<dbReference type="Proteomes" id="UP001374535">
    <property type="component" value="Chromosome 5"/>
</dbReference>
<evidence type="ECO:0000313" key="2">
    <source>
        <dbReference type="Proteomes" id="UP001374535"/>
    </source>
</evidence>
<dbReference type="EMBL" id="CP144696">
    <property type="protein sequence ID" value="WVZ09370.1"/>
    <property type="molecule type" value="Genomic_DNA"/>
</dbReference>
<reference evidence="1 2" key="1">
    <citation type="journal article" date="2023" name="Life. Sci Alliance">
        <title>Evolutionary insights into 3D genome organization and epigenetic landscape of Vigna mungo.</title>
        <authorList>
            <person name="Junaid A."/>
            <person name="Singh B."/>
            <person name="Bhatia S."/>
        </authorList>
    </citation>
    <scope>NUCLEOTIDE SEQUENCE [LARGE SCALE GENOMIC DNA]</scope>
    <source>
        <strain evidence="1">Urdbean</strain>
    </source>
</reference>
<accession>A0AAQ3NI38</accession>